<gene>
    <name evidence="13" type="primary">atp6</name>
</gene>
<keyword evidence="8" id="KW-0406">Ion transport</keyword>
<reference evidence="13" key="2">
    <citation type="journal article" date="2004" name="Mol. Phylogenet. Evol.">
        <title>Phylogenetic relationships among Opisthobranchia (Mollusca: Gastropoda) based on mitochondrial cox 1, trnV, and rrnL genes.</title>
        <authorList>
            <person name="Grande C."/>
            <person name="Templado J."/>
            <person name="Cervera J.L."/>
            <person name="Zardoya R."/>
        </authorList>
    </citation>
    <scope>NUCLEOTIDE SEQUENCE</scope>
</reference>
<evidence type="ECO:0000256" key="6">
    <source>
        <dbReference type="ARBA" id="ARBA00022781"/>
    </source>
</evidence>
<evidence type="ECO:0000256" key="3">
    <source>
        <dbReference type="ARBA" id="ARBA00022448"/>
    </source>
</evidence>
<keyword evidence="13" id="KW-0496">Mitochondrion</keyword>
<dbReference type="RefSeq" id="YP_002726384.1">
    <property type="nucleotide sequence ID" value="NC_012383.1"/>
</dbReference>
<proteinExistence type="inferred from homology"/>
<dbReference type="GO" id="GO:0046933">
    <property type="term" value="F:proton-transporting ATP synthase activity, rotational mechanism"/>
    <property type="evidence" value="ECO:0007669"/>
    <property type="project" value="TreeGrafter"/>
</dbReference>
<accession>B3DFE2</accession>
<reference evidence="13" key="1">
    <citation type="journal article" date="2004" name="Mol. Biol. Evol.">
        <title>Molecular phylogeny of euthyneura (mollusca: gastropoda).</title>
        <authorList>
            <person name="Grande C."/>
            <person name="Templado J."/>
            <person name="Cervera J.L."/>
            <person name="Zardoya R."/>
        </authorList>
    </citation>
    <scope>NUCLEOTIDE SEQUENCE</scope>
</reference>
<comment type="similarity">
    <text evidence="2">Belongs to the ATPase A chain family.</text>
</comment>
<feature type="transmembrane region" description="Helical" evidence="12">
    <location>
        <begin position="127"/>
        <end position="148"/>
    </location>
</feature>
<dbReference type="PRINTS" id="PR00123">
    <property type="entry name" value="ATPASEA"/>
</dbReference>
<feature type="transmembrane region" description="Helical" evidence="12">
    <location>
        <begin position="20"/>
        <end position="39"/>
    </location>
</feature>
<dbReference type="CDD" id="cd00310">
    <property type="entry name" value="ATP-synt_Fo_a_6"/>
    <property type="match status" value="1"/>
</dbReference>
<dbReference type="EMBL" id="AY345049">
    <property type="protein sequence ID" value="ACE62829.1"/>
    <property type="molecule type" value="Genomic_DNA"/>
</dbReference>
<protein>
    <recommendedName>
        <fullName evidence="11">ATP synthase subunit a</fullName>
    </recommendedName>
</protein>
<evidence type="ECO:0000256" key="7">
    <source>
        <dbReference type="ARBA" id="ARBA00022989"/>
    </source>
</evidence>
<dbReference type="NCBIfam" id="TIGR01131">
    <property type="entry name" value="ATP_synt_6_or_A"/>
    <property type="match status" value="1"/>
</dbReference>
<dbReference type="InterPro" id="IPR045083">
    <property type="entry name" value="ATP_synth_F0_asu_bact/mt"/>
</dbReference>
<keyword evidence="10" id="KW-0066">ATP synthesis</keyword>
<reference evidence="13" key="3">
    <citation type="journal article" date="2008" name="BMC Evol. Biol.">
        <title>Evolution of gastropod mitochondrial genome arrangements.</title>
        <authorList>
            <person name="Grande C."/>
            <person name="Templado J."/>
            <person name="Zardoya R."/>
        </authorList>
    </citation>
    <scope>NUCLEOTIDE SEQUENCE</scope>
</reference>
<evidence type="ECO:0000313" key="13">
    <source>
        <dbReference type="EMBL" id="ACE62829.1"/>
    </source>
</evidence>
<dbReference type="GO" id="GO:0045259">
    <property type="term" value="C:proton-transporting ATP synthase complex"/>
    <property type="evidence" value="ECO:0007669"/>
    <property type="project" value="UniProtKB-KW"/>
</dbReference>
<keyword evidence="9 12" id="KW-0472">Membrane</keyword>
<dbReference type="GeneID" id="7668686"/>
<evidence type="ECO:0000256" key="5">
    <source>
        <dbReference type="ARBA" id="ARBA00022692"/>
    </source>
</evidence>
<dbReference type="InterPro" id="IPR035908">
    <property type="entry name" value="F0_ATP_A_sf"/>
</dbReference>
<keyword evidence="4" id="KW-0138">CF(0)</keyword>
<name>B3DFE2_9GAST</name>
<keyword evidence="3" id="KW-0813">Transport</keyword>
<evidence type="ECO:0000256" key="8">
    <source>
        <dbReference type="ARBA" id="ARBA00023065"/>
    </source>
</evidence>
<comment type="subcellular location">
    <subcellularLocation>
        <location evidence="1">Membrane</location>
        <topology evidence="1">Multi-pass membrane protein</topology>
    </subcellularLocation>
    <subcellularLocation>
        <location evidence="11">Mitochondrion inner membrane</location>
        <topology evidence="11">Multi-pass membrane protein</topology>
    </subcellularLocation>
</comment>
<dbReference type="GO" id="GO:0005743">
    <property type="term" value="C:mitochondrial inner membrane"/>
    <property type="evidence" value="ECO:0007669"/>
    <property type="project" value="UniProtKB-SubCell"/>
</dbReference>
<keyword evidence="6" id="KW-0375">Hydrogen ion transport</keyword>
<evidence type="ECO:0000256" key="4">
    <source>
        <dbReference type="ARBA" id="ARBA00022547"/>
    </source>
</evidence>
<feature type="transmembrane region" description="Helical" evidence="12">
    <location>
        <begin position="196"/>
        <end position="216"/>
    </location>
</feature>
<dbReference type="SUPFAM" id="SSF81336">
    <property type="entry name" value="F1F0 ATP synthase subunit A"/>
    <property type="match status" value="1"/>
</dbReference>
<dbReference type="PANTHER" id="PTHR11410">
    <property type="entry name" value="ATP SYNTHASE SUBUNIT A"/>
    <property type="match status" value="1"/>
</dbReference>
<dbReference type="Gene3D" id="1.20.120.220">
    <property type="entry name" value="ATP synthase, F0 complex, subunit A"/>
    <property type="match status" value="1"/>
</dbReference>
<geneLocation type="mitochondrion" evidence="13"/>
<dbReference type="CTD" id="4508"/>
<dbReference type="PROSITE" id="PS00449">
    <property type="entry name" value="ATPASE_A"/>
    <property type="match status" value="1"/>
</dbReference>
<dbReference type="Pfam" id="PF00119">
    <property type="entry name" value="ATP-synt_A"/>
    <property type="match status" value="1"/>
</dbReference>
<feature type="transmembrane region" description="Helical" evidence="12">
    <location>
        <begin position="95"/>
        <end position="115"/>
    </location>
</feature>
<evidence type="ECO:0000256" key="2">
    <source>
        <dbReference type="ARBA" id="ARBA00006810"/>
    </source>
</evidence>
<evidence type="ECO:0000256" key="9">
    <source>
        <dbReference type="ARBA" id="ARBA00023136"/>
    </source>
</evidence>
<evidence type="ECO:0000256" key="1">
    <source>
        <dbReference type="ARBA" id="ARBA00004141"/>
    </source>
</evidence>
<sequence length="220" mass="24165">MATDLFSALDSNQIGTFSFLVWMTPMIVAALFFNSVTWVESPNKVLSLVIYSVNSETNQKKILPLKLYIFSLMFFLVSMNLIGLAPYVYGTTSALWVASSLALVSWGMLILSGWIKFPKESAAHLAPAGAPAGLMPLLVLIETISILIRPLTLTVRLVANISAGHIVMSLIASCLVSSGFTVLVPVFFVHIGYSMFEVFVCFIQAYIFSLLIKLYAEEHP</sequence>
<evidence type="ECO:0000256" key="11">
    <source>
        <dbReference type="RuleBase" id="RU004450"/>
    </source>
</evidence>
<evidence type="ECO:0000256" key="12">
    <source>
        <dbReference type="SAM" id="Phobius"/>
    </source>
</evidence>
<dbReference type="InterPro" id="IPR023011">
    <property type="entry name" value="ATP_synth_F0_asu_AS"/>
</dbReference>
<dbReference type="PANTHER" id="PTHR11410:SF0">
    <property type="entry name" value="ATP SYNTHASE SUBUNIT A"/>
    <property type="match status" value="1"/>
</dbReference>
<keyword evidence="5 12" id="KW-0812">Transmembrane</keyword>
<feature type="transmembrane region" description="Helical" evidence="12">
    <location>
        <begin position="67"/>
        <end position="89"/>
    </location>
</feature>
<keyword evidence="7 12" id="KW-1133">Transmembrane helix</keyword>
<evidence type="ECO:0000256" key="10">
    <source>
        <dbReference type="ARBA" id="ARBA00023310"/>
    </source>
</evidence>
<dbReference type="InterPro" id="IPR000568">
    <property type="entry name" value="ATP_synth_F0_asu"/>
</dbReference>
<feature type="transmembrane region" description="Helical" evidence="12">
    <location>
        <begin position="168"/>
        <end position="189"/>
    </location>
</feature>
<organism evidence="13">
    <name type="scientific">Siphonaria pectinata</name>
    <dbReference type="NCBI Taxonomy" id="57642"/>
    <lineage>
        <taxon>Eukaryota</taxon>
        <taxon>Metazoa</taxon>
        <taxon>Spiralia</taxon>
        <taxon>Lophotrochozoa</taxon>
        <taxon>Mollusca</taxon>
        <taxon>Gastropoda</taxon>
        <taxon>Heterobranchia</taxon>
        <taxon>Euthyneura</taxon>
        <taxon>Panpulmonata</taxon>
        <taxon>Siphonarimorpha</taxon>
        <taxon>Siphonariida</taxon>
        <taxon>Siphonarioidea</taxon>
        <taxon>Siphonariidae</taxon>
        <taxon>Siphonaria</taxon>
    </lineage>
</organism>
<dbReference type="AlphaFoldDB" id="B3DFE2"/>